<dbReference type="Proteomes" id="UP000198677">
    <property type="component" value="Unassembled WGS sequence"/>
</dbReference>
<name>A0A1H7Y1H7_9NOCA</name>
<sequence>MPEQRTRLTTEQRRAELIEATLRALATREPERLSVQEISAEAGVSVGLLYHYFGGKDALVFAAMESAADKMIADLTAAAGEGPLLGRLMTGLGAYLDHVQLHSVGWQALMRAGGSSGLAELGRRVDAASFELILDALGIDTPSEVAVMAIEGCLAFEKAACLRWLASADVERAVLEQVLAGTFLAALQSASGADPAIAAGLARLAEG</sequence>
<proteinExistence type="predicted"/>
<reference evidence="5" key="1">
    <citation type="submission" date="2016-10" db="EMBL/GenBank/DDBJ databases">
        <authorList>
            <person name="Varghese N."/>
            <person name="Submissions S."/>
        </authorList>
    </citation>
    <scope>NUCLEOTIDE SEQUENCE [LARGE SCALE GENOMIC DNA]</scope>
    <source>
        <strain evidence="5">DSM 44675</strain>
    </source>
</reference>
<dbReference type="GO" id="GO:0000976">
    <property type="term" value="F:transcription cis-regulatory region binding"/>
    <property type="evidence" value="ECO:0007669"/>
    <property type="project" value="TreeGrafter"/>
</dbReference>
<keyword evidence="1 2" id="KW-0238">DNA-binding</keyword>
<dbReference type="Pfam" id="PF00440">
    <property type="entry name" value="TetR_N"/>
    <property type="match status" value="1"/>
</dbReference>
<accession>A0A1H7Y1H7</accession>
<gene>
    <name evidence="4" type="ORF">SAMN05444583_13546</name>
</gene>
<dbReference type="EMBL" id="FOAW01000035">
    <property type="protein sequence ID" value="SEM39208.1"/>
    <property type="molecule type" value="Genomic_DNA"/>
</dbReference>
<feature type="DNA-binding region" description="H-T-H motif" evidence="2">
    <location>
        <begin position="34"/>
        <end position="53"/>
    </location>
</feature>
<dbReference type="RefSeq" id="WP_072753916.1">
    <property type="nucleotide sequence ID" value="NZ_FOAW01000035.1"/>
</dbReference>
<evidence type="ECO:0000256" key="1">
    <source>
        <dbReference type="ARBA" id="ARBA00023125"/>
    </source>
</evidence>
<dbReference type="InterPro" id="IPR009057">
    <property type="entry name" value="Homeodomain-like_sf"/>
</dbReference>
<dbReference type="SUPFAM" id="SSF46689">
    <property type="entry name" value="Homeodomain-like"/>
    <property type="match status" value="1"/>
</dbReference>
<feature type="domain" description="HTH tetR-type" evidence="3">
    <location>
        <begin position="11"/>
        <end position="71"/>
    </location>
</feature>
<dbReference type="PROSITE" id="PS50977">
    <property type="entry name" value="HTH_TETR_2"/>
    <property type="match status" value="1"/>
</dbReference>
<dbReference type="InterPro" id="IPR050109">
    <property type="entry name" value="HTH-type_TetR-like_transc_reg"/>
</dbReference>
<evidence type="ECO:0000313" key="4">
    <source>
        <dbReference type="EMBL" id="SEM39208.1"/>
    </source>
</evidence>
<dbReference type="AlphaFoldDB" id="A0A1H7Y1H7"/>
<protein>
    <submittedName>
        <fullName evidence="4">DNA-binding transcriptional regulator, AcrR family</fullName>
    </submittedName>
</protein>
<dbReference type="PANTHER" id="PTHR30055:SF174">
    <property type="entry name" value="TRANSCRIPTIONAL REGULATORY PROTEIN (PROBABLY TETR-FAMILY)-RELATED"/>
    <property type="match status" value="1"/>
</dbReference>
<organism evidence="4 5">
    <name type="scientific">Rhodococcus maanshanensis</name>
    <dbReference type="NCBI Taxonomy" id="183556"/>
    <lineage>
        <taxon>Bacteria</taxon>
        <taxon>Bacillati</taxon>
        <taxon>Actinomycetota</taxon>
        <taxon>Actinomycetes</taxon>
        <taxon>Mycobacteriales</taxon>
        <taxon>Nocardiaceae</taxon>
        <taxon>Rhodococcus</taxon>
    </lineage>
</organism>
<dbReference type="Gene3D" id="1.10.357.10">
    <property type="entry name" value="Tetracycline Repressor, domain 2"/>
    <property type="match status" value="1"/>
</dbReference>
<evidence type="ECO:0000256" key="2">
    <source>
        <dbReference type="PROSITE-ProRule" id="PRU00335"/>
    </source>
</evidence>
<dbReference type="PANTHER" id="PTHR30055">
    <property type="entry name" value="HTH-TYPE TRANSCRIPTIONAL REGULATOR RUTR"/>
    <property type="match status" value="1"/>
</dbReference>
<dbReference type="GO" id="GO:0003700">
    <property type="term" value="F:DNA-binding transcription factor activity"/>
    <property type="evidence" value="ECO:0007669"/>
    <property type="project" value="TreeGrafter"/>
</dbReference>
<evidence type="ECO:0000259" key="3">
    <source>
        <dbReference type="PROSITE" id="PS50977"/>
    </source>
</evidence>
<dbReference type="InterPro" id="IPR001647">
    <property type="entry name" value="HTH_TetR"/>
</dbReference>
<evidence type="ECO:0000313" key="5">
    <source>
        <dbReference type="Proteomes" id="UP000198677"/>
    </source>
</evidence>
<keyword evidence="5" id="KW-1185">Reference proteome</keyword>
<dbReference type="OrthoDB" id="8479950at2"/>